<dbReference type="Proteomes" id="UP000010367">
    <property type="component" value="Chromosome"/>
</dbReference>
<name>K9TCA8_9CYAN</name>
<keyword evidence="2" id="KW-1185">Reference proteome</keyword>
<proteinExistence type="predicted"/>
<gene>
    <name evidence="1" type="ORF">Oscil6304_0421</name>
</gene>
<evidence type="ECO:0000313" key="1">
    <source>
        <dbReference type="EMBL" id="AFY80170.1"/>
    </source>
</evidence>
<reference evidence="1 2" key="1">
    <citation type="submission" date="2012-06" db="EMBL/GenBank/DDBJ databases">
        <title>Finished chromosome of genome of Oscillatoria acuminata PCC 6304.</title>
        <authorList>
            <consortium name="US DOE Joint Genome Institute"/>
            <person name="Gugger M."/>
            <person name="Coursin T."/>
            <person name="Rippka R."/>
            <person name="Tandeau De Marsac N."/>
            <person name="Huntemann M."/>
            <person name="Wei C.-L."/>
            <person name="Han J."/>
            <person name="Detter J.C."/>
            <person name="Han C."/>
            <person name="Tapia R."/>
            <person name="Davenport K."/>
            <person name="Daligault H."/>
            <person name="Erkkila T."/>
            <person name="Gu W."/>
            <person name="Munk A.C.C."/>
            <person name="Teshima H."/>
            <person name="Xu Y."/>
            <person name="Chain P."/>
            <person name="Chen A."/>
            <person name="Krypides N."/>
            <person name="Mavromatis K."/>
            <person name="Markowitz V."/>
            <person name="Szeto E."/>
            <person name="Ivanova N."/>
            <person name="Mikhailova N."/>
            <person name="Ovchinnikova G."/>
            <person name="Pagani I."/>
            <person name="Pati A."/>
            <person name="Goodwin L."/>
            <person name="Peters L."/>
            <person name="Pitluck S."/>
            <person name="Woyke T."/>
            <person name="Kerfeld C."/>
        </authorList>
    </citation>
    <scope>NUCLEOTIDE SEQUENCE [LARGE SCALE GENOMIC DNA]</scope>
    <source>
        <strain evidence="1 2">PCC 6304</strain>
    </source>
</reference>
<dbReference type="EMBL" id="CP003607">
    <property type="protein sequence ID" value="AFY80170.1"/>
    <property type="molecule type" value="Genomic_DNA"/>
</dbReference>
<accession>K9TCA8</accession>
<dbReference type="STRING" id="56110.Oscil6304_0421"/>
<dbReference type="OrthoDB" id="582963at2"/>
<dbReference type="AlphaFoldDB" id="K9TCA8"/>
<dbReference type="KEGG" id="oac:Oscil6304_0421"/>
<dbReference type="RefSeq" id="WP_015146820.1">
    <property type="nucleotide sequence ID" value="NC_019693.1"/>
</dbReference>
<organism evidence="1 2">
    <name type="scientific">Oscillatoria acuminata PCC 6304</name>
    <dbReference type="NCBI Taxonomy" id="56110"/>
    <lineage>
        <taxon>Bacteria</taxon>
        <taxon>Bacillati</taxon>
        <taxon>Cyanobacteriota</taxon>
        <taxon>Cyanophyceae</taxon>
        <taxon>Oscillatoriophycideae</taxon>
        <taxon>Oscillatoriales</taxon>
        <taxon>Oscillatoriaceae</taxon>
        <taxon>Oscillatoria</taxon>
    </lineage>
</organism>
<dbReference type="InParanoid" id="K9TCA8"/>
<sequence length="361" mass="40777">MSEGAGIGRWGSKVLDLVNASNPPGAYQVMQLQPDRDKQDFYHLAGSEAFLVANSSLFLAIRELLLNQLGANINLKEFIDSFEKGFPDVANFRDPKFNDKLKPWGRDFNDRPRIFIRQEYPGGRYVCEFILDGESLVLWGTAPEIVNQIAIAMQRSQQLEQYDLGAWVGYPVGEYLRAFPQESKLTLMFRLKTEKPVHYKTVRVPFVGRTALNYRRLREVCGGDAGLMWGKISANAKIGKGEDIRKLSAIYASGPNESEAKKNLKGFLQLTTLPTQGIYYNEGDNENKKDRFDRSSYKVYPCSVGILNQKVSKMAERDRLAGGRSSYAGKIKGRTVRFLLTSKAEPPDFQVRINELLLPVQ</sequence>
<dbReference type="HOGENOM" id="CLU_766909_0_0_3"/>
<evidence type="ECO:0000313" key="2">
    <source>
        <dbReference type="Proteomes" id="UP000010367"/>
    </source>
</evidence>
<protein>
    <submittedName>
        <fullName evidence="1">Uncharacterized protein</fullName>
    </submittedName>
</protein>